<dbReference type="Gene3D" id="3.90.79.10">
    <property type="entry name" value="Nucleoside Triphosphate Pyrophosphohydrolase"/>
    <property type="match status" value="1"/>
</dbReference>
<evidence type="ECO:0000256" key="1">
    <source>
        <dbReference type="ARBA" id="ARBA00001936"/>
    </source>
</evidence>
<dbReference type="SUPFAM" id="SSF55811">
    <property type="entry name" value="Nudix"/>
    <property type="match status" value="1"/>
</dbReference>
<reference evidence="8 9" key="1">
    <citation type="submission" date="2015-07" db="EMBL/GenBank/DDBJ databases">
        <title>A draft genome sequence of Mycobacterium wolinskyi.</title>
        <authorList>
            <person name="de Man T.J."/>
            <person name="Perry K.A."/>
            <person name="Coulliette A.D."/>
            <person name="Jensen B."/>
            <person name="Toney N.C."/>
            <person name="Limbago B.M."/>
            <person name="Noble-Wang J."/>
        </authorList>
    </citation>
    <scope>NUCLEOTIDE SEQUENCE [LARGE SCALE GENOMIC DNA]</scope>
    <source>
        <strain evidence="8 9">CDC_01</strain>
    </source>
</reference>
<dbReference type="PANTHER" id="PTHR12992">
    <property type="entry name" value="NUDIX HYDROLASE"/>
    <property type="match status" value="1"/>
</dbReference>
<dbReference type="InterPro" id="IPR000086">
    <property type="entry name" value="NUDIX_hydrolase_dom"/>
</dbReference>
<comment type="cofactor">
    <cofactor evidence="2">
        <name>Mg(2+)</name>
        <dbReference type="ChEBI" id="CHEBI:18420"/>
    </cofactor>
</comment>
<proteinExistence type="predicted"/>
<evidence type="ECO:0000313" key="9">
    <source>
        <dbReference type="Proteomes" id="UP000070612"/>
    </source>
</evidence>
<name>A0A132PLP5_9MYCO</name>
<dbReference type="STRING" id="59750.AWC31_16020"/>
<evidence type="ECO:0000256" key="3">
    <source>
        <dbReference type="ARBA" id="ARBA00022723"/>
    </source>
</evidence>
<dbReference type="EMBL" id="LGTW01000009">
    <property type="protein sequence ID" value="KWX23268.1"/>
    <property type="molecule type" value="Genomic_DNA"/>
</dbReference>
<keyword evidence="9" id="KW-1185">Reference proteome</keyword>
<keyword evidence="3" id="KW-0479">Metal-binding</keyword>
<evidence type="ECO:0000256" key="2">
    <source>
        <dbReference type="ARBA" id="ARBA00001946"/>
    </source>
</evidence>
<evidence type="ECO:0000313" key="8">
    <source>
        <dbReference type="EMBL" id="KWX23268.1"/>
    </source>
</evidence>
<dbReference type="AlphaFoldDB" id="A0A132PLP5"/>
<dbReference type="GO" id="GO:0010945">
    <property type="term" value="F:coenzyme A diphosphatase activity"/>
    <property type="evidence" value="ECO:0007669"/>
    <property type="project" value="InterPro"/>
</dbReference>
<comment type="caution">
    <text evidence="8">The sequence shown here is derived from an EMBL/GenBank/DDBJ whole genome shotgun (WGS) entry which is preliminary data.</text>
</comment>
<dbReference type="PATRIC" id="fig|59750.3.peg.7272"/>
<keyword evidence="5" id="KW-0460">Magnesium</keyword>
<dbReference type="Pfam" id="PF00293">
    <property type="entry name" value="NUDIX"/>
    <property type="match status" value="1"/>
</dbReference>
<keyword evidence="4" id="KW-0378">Hydrolase</keyword>
<dbReference type="Proteomes" id="UP000070612">
    <property type="component" value="Unassembled WGS sequence"/>
</dbReference>
<evidence type="ECO:0000256" key="5">
    <source>
        <dbReference type="ARBA" id="ARBA00022842"/>
    </source>
</evidence>
<dbReference type="RefSeq" id="WP_067850340.1">
    <property type="nucleotide sequence ID" value="NZ_LGTW01000009.1"/>
</dbReference>
<gene>
    <name evidence="8" type="ORF">AFM11_15745</name>
</gene>
<evidence type="ECO:0000256" key="6">
    <source>
        <dbReference type="ARBA" id="ARBA00023211"/>
    </source>
</evidence>
<dbReference type="InterPro" id="IPR045121">
    <property type="entry name" value="CoAse"/>
</dbReference>
<dbReference type="CDD" id="cd03426">
    <property type="entry name" value="NUDIX_CoAse_Nudt7"/>
    <property type="match status" value="1"/>
</dbReference>
<organism evidence="8 9">
    <name type="scientific">Mycolicibacterium wolinskyi</name>
    <dbReference type="NCBI Taxonomy" id="59750"/>
    <lineage>
        <taxon>Bacteria</taxon>
        <taxon>Bacillati</taxon>
        <taxon>Actinomycetota</taxon>
        <taxon>Actinomycetes</taxon>
        <taxon>Mycobacteriales</taxon>
        <taxon>Mycobacteriaceae</taxon>
        <taxon>Mycolicibacterium</taxon>
    </lineage>
</organism>
<dbReference type="InterPro" id="IPR015797">
    <property type="entry name" value="NUDIX_hydrolase-like_dom_sf"/>
</dbReference>
<dbReference type="PROSITE" id="PS51462">
    <property type="entry name" value="NUDIX"/>
    <property type="match status" value="1"/>
</dbReference>
<accession>A0A132PLP5</accession>
<evidence type="ECO:0000259" key="7">
    <source>
        <dbReference type="PROSITE" id="PS51462"/>
    </source>
</evidence>
<sequence length="262" mass="27833">MSSTPDGLRPDAAPAWLKPLVDNLDGVPRAYRRRVPPDVLATIVEANNQAAQAGARRDAAVLVLFSGPPDAPPGTLPDDADLLVTVRASTLRHHAGQAAFPGGATDPEDTGPVSTAFREATEETGIDTGRLYPLATLERMFIPPSGFHVVPVLAYSPDPGPVAVVDESETAVVARVPVRAFVNPENRLMVYRDANTSRFAGPAFLLNEMLVWGFTGQVISAILDVAGWAKPWNTDDVRELDAAMALVGHENGYGEAHRGTGI</sequence>
<protein>
    <submittedName>
        <fullName evidence="8">ADP-ribose pyrophosphatase</fullName>
    </submittedName>
</protein>
<dbReference type="GO" id="GO:0046872">
    <property type="term" value="F:metal ion binding"/>
    <property type="evidence" value="ECO:0007669"/>
    <property type="project" value="UniProtKB-KW"/>
</dbReference>
<feature type="domain" description="Nudix hydrolase" evidence="7">
    <location>
        <begin position="55"/>
        <end position="206"/>
    </location>
</feature>
<dbReference type="PANTHER" id="PTHR12992:SF11">
    <property type="entry name" value="MITOCHONDRIAL COENZYME A DIPHOSPHATASE NUDT8"/>
    <property type="match status" value="1"/>
</dbReference>
<comment type="cofactor">
    <cofactor evidence="1">
        <name>Mn(2+)</name>
        <dbReference type="ChEBI" id="CHEBI:29035"/>
    </cofactor>
</comment>
<keyword evidence="6" id="KW-0464">Manganese</keyword>
<evidence type="ECO:0000256" key="4">
    <source>
        <dbReference type="ARBA" id="ARBA00022801"/>
    </source>
</evidence>